<organism evidence="2 3">
    <name type="scientific">Roseateles saccharophilus</name>
    <name type="common">Pseudomonas saccharophila</name>
    <dbReference type="NCBI Taxonomy" id="304"/>
    <lineage>
        <taxon>Bacteria</taxon>
        <taxon>Pseudomonadati</taxon>
        <taxon>Pseudomonadota</taxon>
        <taxon>Betaproteobacteria</taxon>
        <taxon>Burkholderiales</taxon>
        <taxon>Sphaerotilaceae</taxon>
        <taxon>Roseateles</taxon>
    </lineage>
</organism>
<evidence type="ECO:0000313" key="3">
    <source>
        <dbReference type="Proteomes" id="UP000295110"/>
    </source>
</evidence>
<protein>
    <recommendedName>
        <fullName evidence="4">Porin</fullName>
    </recommendedName>
</protein>
<comment type="caution">
    <text evidence="2">The sequence shown here is derived from an EMBL/GenBank/DDBJ whole genome shotgun (WGS) entry which is preliminary data.</text>
</comment>
<dbReference type="SUPFAM" id="SSF56935">
    <property type="entry name" value="Porins"/>
    <property type="match status" value="1"/>
</dbReference>
<evidence type="ECO:0000313" key="2">
    <source>
        <dbReference type="EMBL" id="TCU85112.1"/>
    </source>
</evidence>
<dbReference type="InterPro" id="IPR023614">
    <property type="entry name" value="Porin_dom_sf"/>
</dbReference>
<evidence type="ECO:0000256" key="1">
    <source>
        <dbReference type="SAM" id="SignalP"/>
    </source>
</evidence>
<dbReference type="AlphaFoldDB" id="A0A4R3UDS5"/>
<keyword evidence="1" id="KW-0732">Signal</keyword>
<dbReference type="Proteomes" id="UP000295110">
    <property type="component" value="Unassembled WGS sequence"/>
</dbReference>
<keyword evidence="3" id="KW-1185">Reference proteome</keyword>
<feature type="chain" id="PRO_5020649397" description="Porin" evidence="1">
    <location>
        <begin position="32"/>
        <end position="371"/>
    </location>
</feature>
<evidence type="ECO:0008006" key="4">
    <source>
        <dbReference type="Google" id="ProtNLM"/>
    </source>
</evidence>
<gene>
    <name evidence="2" type="ORF">EV671_10502</name>
</gene>
<proteinExistence type="predicted"/>
<dbReference type="EMBL" id="SMBU01000050">
    <property type="protein sequence ID" value="TCU85112.1"/>
    <property type="molecule type" value="Genomic_DNA"/>
</dbReference>
<feature type="signal peptide" evidence="1">
    <location>
        <begin position="1"/>
        <end position="31"/>
    </location>
</feature>
<reference evidence="2 3" key="1">
    <citation type="submission" date="2019-03" db="EMBL/GenBank/DDBJ databases">
        <title>Genomic Encyclopedia of Type Strains, Phase IV (KMG-IV): sequencing the most valuable type-strain genomes for metagenomic binning, comparative biology and taxonomic classification.</title>
        <authorList>
            <person name="Goeker M."/>
        </authorList>
    </citation>
    <scope>NUCLEOTIDE SEQUENCE [LARGE SCALE GENOMIC DNA]</scope>
    <source>
        <strain evidence="2 3">DSM 654</strain>
    </source>
</reference>
<name>A0A4R3UDS5_ROSSA</name>
<dbReference type="Gene3D" id="2.40.160.10">
    <property type="entry name" value="Porin"/>
    <property type="match status" value="1"/>
</dbReference>
<sequence length="371" mass="40638">MPTAMPRHPLRRQLLCAVALLCLAAPGRAQADPQPARSGLAINGFGTLGLVHSSEQGADYSFDNLQPYGAGRSRDWSPDVDSRLGVQATYDLSERITAVLQLVSEYTSAGNYSPYANWANLSYRFSPEFSLRAGRIALASFLASDSRRVGYSNVMARPPIEVYRLLALKESDGVDATWRSRMGAAGNSLSLLYGSKTVVNTAGRHVHSRAVQGIFDTLEWGDLTVHLAYQERHVDNQNPQRGIFSSGGVAYDTGRWFAAAEWVRALNYNARALKITREAWYVNAGVRLGAYTPYLTLSELCPTSATKLAPVAQSTISAGLRWDFARHWDLKLQWDHVKLGRDSYGTLQNVVRGTPSGGGVDLVSMAADFVF</sequence>
<accession>A0A4R3UDS5</accession>